<dbReference type="AlphaFoldDB" id="A0A376KJR4"/>
<dbReference type="Proteomes" id="UP000255201">
    <property type="component" value="Unassembled WGS sequence"/>
</dbReference>
<sequence length="111" mass="12847">MRCLTHITLVTVIQFIACYLAGWGNAETIFMLFFIVLWQGLFIWLFSQIRKKRNVSDEFKFSKGVWYITMPVSSLLSPLLSLMVFIIGTLYELRRVSGCVSVREWDAISGK</sequence>
<dbReference type="InterPro" id="IPR018898">
    <property type="entry name" value="Eex_TraS"/>
</dbReference>
<feature type="transmembrane region" description="Helical" evidence="1">
    <location>
        <begin position="66"/>
        <end position="91"/>
    </location>
</feature>
<evidence type="ECO:0000313" key="2">
    <source>
        <dbReference type="EMBL" id="STE82200.1"/>
    </source>
</evidence>
<protein>
    <submittedName>
        <fullName evidence="2">TraS protein</fullName>
    </submittedName>
</protein>
<evidence type="ECO:0000256" key="1">
    <source>
        <dbReference type="SAM" id="Phobius"/>
    </source>
</evidence>
<keyword evidence="1" id="KW-0812">Transmembrane</keyword>
<organism evidence="2 3">
    <name type="scientific">Escherichia coli</name>
    <dbReference type="NCBI Taxonomy" id="562"/>
    <lineage>
        <taxon>Bacteria</taxon>
        <taxon>Pseudomonadati</taxon>
        <taxon>Pseudomonadota</taxon>
        <taxon>Gammaproteobacteria</taxon>
        <taxon>Enterobacterales</taxon>
        <taxon>Enterobacteriaceae</taxon>
        <taxon>Escherichia</taxon>
    </lineage>
</organism>
<reference evidence="2 3" key="1">
    <citation type="submission" date="2018-06" db="EMBL/GenBank/DDBJ databases">
        <authorList>
            <consortium name="Pathogen Informatics"/>
            <person name="Doyle S."/>
        </authorList>
    </citation>
    <scope>NUCLEOTIDE SEQUENCE [LARGE SCALE GENOMIC DNA]</scope>
    <source>
        <strain evidence="2 3">NCTC10764</strain>
    </source>
</reference>
<gene>
    <name evidence="2" type="ORF">NCTC10764_06275</name>
</gene>
<feature type="transmembrane region" description="Helical" evidence="1">
    <location>
        <begin position="29"/>
        <end position="46"/>
    </location>
</feature>
<dbReference type="EMBL" id="UFZL01000004">
    <property type="protein sequence ID" value="STE82200.1"/>
    <property type="molecule type" value="Genomic_DNA"/>
</dbReference>
<name>A0A376KJR4_ECOLX</name>
<keyword evidence="1" id="KW-1133">Transmembrane helix</keyword>
<feature type="transmembrane region" description="Helical" evidence="1">
    <location>
        <begin position="7"/>
        <end position="23"/>
    </location>
</feature>
<evidence type="ECO:0000313" key="3">
    <source>
        <dbReference type="Proteomes" id="UP000255201"/>
    </source>
</evidence>
<keyword evidence="1" id="KW-0472">Membrane</keyword>
<proteinExistence type="predicted"/>
<dbReference type="Pfam" id="PF10624">
    <property type="entry name" value="TraS"/>
    <property type="match status" value="1"/>
</dbReference>
<accession>A0A376KJR4</accession>